<organism evidence="3 4">
    <name type="scientific">Eiseniibacteriota bacterium</name>
    <dbReference type="NCBI Taxonomy" id="2212470"/>
    <lineage>
        <taxon>Bacteria</taxon>
        <taxon>Candidatus Eiseniibacteriota</taxon>
    </lineage>
</organism>
<feature type="domain" description="Molybdopterin dinucleotide-binding" evidence="2">
    <location>
        <begin position="198"/>
        <end position="293"/>
    </location>
</feature>
<dbReference type="GO" id="GO:0016020">
    <property type="term" value="C:membrane"/>
    <property type="evidence" value="ECO:0007669"/>
    <property type="project" value="TreeGrafter"/>
</dbReference>
<feature type="region of interest" description="Disordered" evidence="1">
    <location>
        <begin position="310"/>
        <end position="332"/>
    </location>
</feature>
<name>A0A538TXD5_UNCEI</name>
<protein>
    <submittedName>
        <fullName evidence="3">Formate dehydrogenase</fullName>
    </submittedName>
</protein>
<dbReference type="Pfam" id="PF01568">
    <property type="entry name" value="Molydop_binding"/>
    <property type="match status" value="1"/>
</dbReference>
<dbReference type="InterPro" id="IPR009010">
    <property type="entry name" value="Asp_de-COase-like_dom_sf"/>
</dbReference>
<dbReference type="SUPFAM" id="SSF53706">
    <property type="entry name" value="Formate dehydrogenase/DMSO reductase, domains 1-3"/>
    <property type="match status" value="1"/>
</dbReference>
<dbReference type="SUPFAM" id="SSF50692">
    <property type="entry name" value="ADC-like"/>
    <property type="match status" value="1"/>
</dbReference>
<dbReference type="InterPro" id="IPR050123">
    <property type="entry name" value="Prok_molybdopt-oxidoreductase"/>
</dbReference>
<dbReference type="PANTHER" id="PTHR43105">
    <property type="entry name" value="RESPIRATORY NITRATE REDUCTASE"/>
    <property type="match status" value="1"/>
</dbReference>
<dbReference type="InterPro" id="IPR006657">
    <property type="entry name" value="MoPterin_dinucl-bd_dom"/>
</dbReference>
<evidence type="ECO:0000256" key="1">
    <source>
        <dbReference type="SAM" id="MobiDB-lite"/>
    </source>
</evidence>
<accession>A0A538TXD5</accession>
<dbReference type="GO" id="GO:0016491">
    <property type="term" value="F:oxidoreductase activity"/>
    <property type="evidence" value="ECO:0007669"/>
    <property type="project" value="InterPro"/>
</dbReference>
<dbReference type="Proteomes" id="UP000319836">
    <property type="component" value="Unassembled WGS sequence"/>
</dbReference>
<dbReference type="EMBL" id="VBPA01000408">
    <property type="protein sequence ID" value="TMQ68307.1"/>
    <property type="molecule type" value="Genomic_DNA"/>
</dbReference>
<dbReference type="AlphaFoldDB" id="A0A538TXD5"/>
<dbReference type="GO" id="GO:0043546">
    <property type="term" value="F:molybdopterin cofactor binding"/>
    <property type="evidence" value="ECO:0007669"/>
    <property type="project" value="InterPro"/>
</dbReference>
<reference evidence="3 4" key="1">
    <citation type="journal article" date="2019" name="Nat. Microbiol.">
        <title>Mediterranean grassland soil C-N compound turnover is dependent on rainfall and depth, and is mediated by genomically divergent microorganisms.</title>
        <authorList>
            <person name="Diamond S."/>
            <person name="Andeer P.F."/>
            <person name="Li Z."/>
            <person name="Crits-Christoph A."/>
            <person name="Burstein D."/>
            <person name="Anantharaman K."/>
            <person name="Lane K.R."/>
            <person name="Thomas B.C."/>
            <person name="Pan C."/>
            <person name="Northen T.R."/>
            <person name="Banfield J.F."/>
        </authorList>
    </citation>
    <scope>NUCLEOTIDE SEQUENCE [LARGE SCALE GENOMIC DNA]</scope>
    <source>
        <strain evidence="3">WS_10</strain>
    </source>
</reference>
<sequence>AWKGRRTLQMLESAHDGEIDLLYSLGGNLLETMPDRAYMQEALSRVKLRIHQDIVLNTSSLLPGTTVLLLPAETRYETLGGGTTTSTERRIRFSPEIPGPRIEGARPEWKIPVAVAIAARPELASAFAWTTTADIRREMAAAMPMYAGIESLEREGQWVQWGGERLFTEGFDRMPDRRARFTSVPLPEIVIPPGKFYLTTRRGKQFNSMTFGAKDFYVGGRPRDSVLMNPLDAERLGIGEGDPVLLRSEVGTWTGRVRLASMKERHLQTYWPETNVLIPRRFDPVSGEPDYNAIVSAMPIGTLPGTRPARVEPEPQPATTAVTGPAMARGRT</sequence>
<evidence type="ECO:0000313" key="4">
    <source>
        <dbReference type="Proteomes" id="UP000319836"/>
    </source>
</evidence>
<comment type="caution">
    <text evidence="3">The sequence shown here is derived from an EMBL/GenBank/DDBJ whole genome shotgun (WGS) entry which is preliminary data.</text>
</comment>
<gene>
    <name evidence="3" type="ORF">E6K80_14340</name>
</gene>
<dbReference type="Gene3D" id="2.40.40.20">
    <property type="match status" value="1"/>
</dbReference>
<dbReference type="Gene3D" id="3.40.50.740">
    <property type="match status" value="1"/>
</dbReference>
<evidence type="ECO:0000313" key="3">
    <source>
        <dbReference type="EMBL" id="TMQ68307.1"/>
    </source>
</evidence>
<dbReference type="PANTHER" id="PTHR43105:SF4">
    <property type="entry name" value="PROTEIN YDEP"/>
    <property type="match status" value="1"/>
</dbReference>
<evidence type="ECO:0000259" key="2">
    <source>
        <dbReference type="Pfam" id="PF01568"/>
    </source>
</evidence>
<feature type="non-terminal residue" evidence="3">
    <location>
        <position position="1"/>
    </location>
</feature>
<proteinExistence type="predicted"/>